<feature type="transmembrane region" description="Helical" evidence="3">
    <location>
        <begin position="261"/>
        <end position="281"/>
    </location>
</feature>
<keyword evidence="3" id="KW-1133">Transmembrane helix</keyword>
<protein>
    <submittedName>
        <fullName evidence="4">Uncharacterized protein</fullName>
    </submittedName>
</protein>
<dbReference type="AlphaFoldDB" id="A0ABC8RFF1"/>
<gene>
    <name evidence="4" type="ORF">ILEXP_LOCUS11425</name>
</gene>
<dbReference type="PANTHER" id="PTHR36073">
    <property type="match status" value="1"/>
</dbReference>
<accession>A0ABC8RFF1</accession>
<sequence length="365" mass="41381">MVDLTSLFLELMATIIALVAKPFSLVKLSCIFGLRSICIVIHTWMELLKAALSLHVCILLRLTIWTIALITLPERILTALQRERLLEMHLHEMQAELEYLMWDRKELDERLQTAIKERRMMEVMLAEFEEEYDQAIVQIELMEGELQDLKDENHQLKEVQFKACSSIRSQDDTGDGQKTGDADKDGIPSGISSRRSGDNGSDITLEEFLIHKDSWEDEIKSEMPDFIKTGSKVSRPIHTITPGMISRSVDMHEVLVRRREVALSQSLFSAILFLLVGMIIWEADDPCMPLVVGLFTVVCMSLKSVVLFFSTIKNESASDAVALLSFNWFILGTLTYPTLPKAAHIFSPLALCSLEQTVRWLGFSS</sequence>
<evidence type="ECO:0000256" key="3">
    <source>
        <dbReference type="SAM" id="Phobius"/>
    </source>
</evidence>
<organism evidence="4 5">
    <name type="scientific">Ilex paraguariensis</name>
    <name type="common">yerba mate</name>
    <dbReference type="NCBI Taxonomy" id="185542"/>
    <lineage>
        <taxon>Eukaryota</taxon>
        <taxon>Viridiplantae</taxon>
        <taxon>Streptophyta</taxon>
        <taxon>Embryophyta</taxon>
        <taxon>Tracheophyta</taxon>
        <taxon>Spermatophyta</taxon>
        <taxon>Magnoliopsida</taxon>
        <taxon>eudicotyledons</taxon>
        <taxon>Gunneridae</taxon>
        <taxon>Pentapetalae</taxon>
        <taxon>asterids</taxon>
        <taxon>campanulids</taxon>
        <taxon>Aquifoliales</taxon>
        <taxon>Aquifoliaceae</taxon>
        <taxon>Ilex</taxon>
    </lineage>
</organism>
<reference evidence="4 5" key="1">
    <citation type="submission" date="2024-02" db="EMBL/GenBank/DDBJ databases">
        <authorList>
            <person name="Vignale AGUSTIN F."/>
            <person name="Sosa J E."/>
            <person name="Modenutti C."/>
        </authorList>
    </citation>
    <scope>NUCLEOTIDE SEQUENCE [LARGE SCALE GENOMIC DNA]</scope>
</reference>
<keyword evidence="3" id="KW-0812">Transmembrane</keyword>
<feature type="transmembrane region" description="Helical" evidence="3">
    <location>
        <begin position="321"/>
        <end position="339"/>
    </location>
</feature>
<dbReference type="EMBL" id="CAUOFW020001325">
    <property type="protein sequence ID" value="CAK9143705.1"/>
    <property type="molecule type" value="Genomic_DNA"/>
</dbReference>
<evidence type="ECO:0000313" key="5">
    <source>
        <dbReference type="Proteomes" id="UP001642360"/>
    </source>
</evidence>
<keyword evidence="5" id="KW-1185">Reference proteome</keyword>
<feature type="transmembrane region" description="Helical" evidence="3">
    <location>
        <begin position="6"/>
        <end position="23"/>
    </location>
</feature>
<feature type="transmembrane region" description="Helical" evidence="3">
    <location>
        <begin position="51"/>
        <end position="72"/>
    </location>
</feature>
<keyword evidence="1" id="KW-0175">Coiled coil</keyword>
<comment type="caution">
    <text evidence="4">The sequence shown here is derived from an EMBL/GenBank/DDBJ whole genome shotgun (WGS) entry which is preliminary data.</text>
</comment>
<dbReference type="PANTHER" id="PTHR36073:SF1">
    <property type="entry name" value="OS01G0962100 PROTEIN"/>
    <property type="match status" value="1"/>
</dbReference>
<keyword evidence="3" id="KW-0472">Membrane</keyword>
<feature type="coiled-coil region" evidence="1">
    <location>
        <begin position="90"/>
        <end position="159"/>
    </location>
</feature>
<feature type="region of interest" description="Disordered" evidence="2">
    <location>
        <begin position="167"/>
        <end position="199"/>
    </location>
</feature>
<name>A0ABC8RFF1_9AQUA</name>
<evidence type="ECO:0000256" key="2">
    <source>
        <dbReference type="SAM" id="MobiDB-lite"/>
    </source>
</evidence>
<feature type="transmembrane region" description="Helical" evidence="3">
    <location>
        <begin position="287"/>
        <end position="309"/>
    </location>
</feature>
<dbReference type="Proteomes" id="UP001642360">
    <property type="component" value="Unassembled WGS sequence"/>
</dbReference>
<proteinExistence type="predicted"/>
<evidence type="ECO:0000256" key="1">
    <source>
        <dbReference type="SAM" id="Coils"/>
    </source>
</evidence>
<evidence type="ECO:0000313" key="4">
    <source>
        <dbReference type="EMBL" id="CAK9143705.1"/>
    </source>
</evidence>